<dbReference type="Pfam" id="PF01494">
    <property type="entry name" value="FAD_binding_3"/>
    <property type="match status" value="1"/>
</dbReference>
<reference evidence="7" key="1">
    <citation type="journal article" date="2014" name="Int. J. Syst. Evol. Microbiol.">
        <title>Complete genome sequence of Corynebacterium casei LMG S-19264T (=DSM 44701T), isolated from a smear-ripened cheese.</title>
        <authorList>
            <consortium name="US DOE Joint Genome Institute (JGI-PGF)"/>
            <person name="Walter F."/>
            <person name="Albersmeier A."/>
            <person name="Kalinowski J."/>
            <person name="Ruckert C."/>
        </authorList>
    </citation>
    <scope>NUCLEOTIDE SEQUENCE</scope>
    <source>
        <strain evidence="7">VKM B-2222</strain>
    </source>
</reference>
<reference evidence="6" key="2">
    <citation type="journal article" date="2015" name="Plasmid">
        <title>Maintenance and genetic load of plasmid pKON1 of Paracoccus kondratievae, containing a highly efficient toxin-antitoxin module of the hipAB family.</title>
        <authorList>
            <person name="Czarnecki J."/>
            <person name="Dziewit L."/>
            <person name="Kowalski L."/>
            <person name="Ochnio M."/>
            <person name="Bartosik D."/>
        </authorList>
    </citation>
    <scope>NUCLEOTIDE SEQUENCE</scope>
    <source>
        <strain evidence="6">NCIMB 13773</strain>
        <plasmid evidence="6">pKON1</plasmid>
    </source>
</reference>
<dbReference type="SUPFAM" id="SSF51905">
    <property type="entry name" value="FAD/NAD(P)-binding domain"/>
    <property type="match status" value="1"/>
</dbReference>
<dbReference type="PANTHER" id="PTHR43004:SF19">
    <property type="entry name" value="BINDING MONOOXYGENASE, PUTATIVE (JCVI)-RELATED"/>
    <property type="match status" value="1"/>
</dbReference>
<dbReference type="EMBL" id="BSFH01000081">
    <property type="protein sequence ID" value="GLK65303.1"/>
    <property type="molecule type" value="Genomic_DNA"/>
</dbReference>
<keyword evidence="6" id="KW-0560">Oxidoreductase</keyword>
<evidence type="ECO:0000313" key="7">
    <source>
        <dbReference type="EMBL" id="GLK65303.1"/>
    </source>
</evidence>
<keyword evidence="3" id="KW-0285">Flavoprotein</keyword>
<reference evidence="7" key="3">
    <citation type="submission" date="2023-01" db="EMBL/GenBank/DDBJ databases">
        <authorList>
            <person name="Sun Q."/>
            <person name="Evtushenko L."/>
        </authorList>
    </citation>
    <scope>NUCLEOTIDE SEQUENCE</scope>
    <source>
        <strain evidence="7">VKM B-2222</strain>
    </source>
</reference>
<protein>
    <submittedName>
        <fullName evidence="7">3-(3-hydroxyphenyl)propionate hydroxylase</fullName>
    </submittedName>
    <submittedName>
        <fullName evidence="6">FAD-binding domain-containing monooxygenase</fullName>
    </submittedName>
</protein>
<geneLocation type="plasmid" evidence="6">
    <name>pKON1</name>
</geneLocation>
<keyword evidence="4" id="KW-0274">FAD</keyword>
<dbReference type="Proteomes" id="UP001143349">
    <property type="component" value="Unassembled WGS sequence"/>
</dbReference>
<dbReference type="InterPro" id="IPR036188">
    <property type="entry name" value="FAD/NAD-bd_sf"/>
</dbReference>
<comment type="cofactor">
    <cofactor evidence="1">
        <name>FAD</name>
        <dbReference type="ChEBI" id="CHEBI:57692"/>
    </cofactor>
</comment>
<evidence type="ECO:0000256" key="1">
    <source>
        <dbReference type="ARBA" id="ARBA00001974"/>
    </source>
</evidence>
<dbReference type="InterPro" id="IPR002938">
    <property type="entry name" value="FAD-bd"/>
</dbReference>
<name>A0A0G3B319_9RHOB</name>
<dbReference type="Gene3D" id="3.50.50.60">
    <property type="entry name" value="FAD/NAD(P)-binding domain"/>
    <property type="match status" value="1"/>
</dbReference>
<comment type="similarity">
    <text evidence="2">Belongs to the PheA/TfdB FAD monooxygenase family.</text>
</comment>
<dbReference type="PANTHER" id="PTHR43004">
    <property type="entry name" value="TRK SYSTEM POTASSIUM UPTAKE PROTEIN"/>
    <property type="match status" value="1"/>
</dbReference>
<dbReference type="SUPFAM" id="SSF52833">
    <property type="entry name" value="Thioredoxin-like"/>
    <property type="match status" value="1"/>
</dbReference>
<evidence type="ECO:0000313" key="8">
    <source>
        <dbReference type="Proteomes" id="UP001143349"/>
    </source>
</evidence>
<proteinExistence type="inferred from homology"/>
<gene>
    <name evidence="7" type="primary">mhpA_2</name>
    <name evidence="7" type="ORF">GCM10017635_27770</name>
    <name evidence="6" type="ORF">pKON1_p96</name>
</gene>
<dbReference type="PRINTS" id="PR00420">
    <property type="entry name" value="RNGMNOXGNASE"/>
</dbReference>
<dbReference type="Gene3D" id="3.30.70.2450">
    <property type="match status" value="1"/>
</dbReference>
<dbReference type="InterPro" id="IPR050641">
    <property type="entry name" value="RIFMO-like"/>
</dbReference>
<evidence type="ECO:0000256" key="4">
    <source>
        <dbReference type="ARBA" id="ARBA00022827"/>
    </source>
</evidence>
<dbReference type="Gene3D" id="3.40.30.120">
    <property type="match status" value="1"/>
</dbReference>
<dbReference type="RefSeq" id="WP_172686474.1">
    <property type="nucleotide sequence ID" value="NZ_BSFH01000081.1"/>
</dbReference>
<keyword evidence="6" id="KW-0503">Monooxygenase</keyword>
<dbReference type="GO" id="GO:0016709">
    <property type="term" value="F:oxidoreductase activity, acting on paired donors, with incorporation or reduction of molecular oxygen, NAD(P)H as one donor, and incorporation of one atom of oxygen"/>
    <property type="evidence" value="ECO:0007669"/>
    <property type="project" value="UniProtKB-ARBA"/>
</dbReference>
<evidence type="ECO:0000313" key="6">
    <source>
        <dbReference type="EMBL" id="AKJ20473.1"/>
    </source>
</evidence>
<organism evidence="6">
    <name type="scientific">Paracoccus kondratievae</name>
    <dbReference type="NCBI Taxonomy" id="135740"/>
    <lineage>
        <taxon>Bacteria</taxon>
        <taxon>Pseudomonadati</taxon>
        <taxon>Pseudomonadota</taxon>
        <taxon>Alphaproteobacteria</taxon>
        <taxon>Rhodobacterales</taxon>
        <taxon>Paracoccaceae</taxon>
        <taxon>Paracoccus</taxon>
    </lineage>
</organism>
<dbReference type="AlphaFoldDB" id="A0A0G3B319"/>
<keyword evidence="6" id="KW-0614">Plasmid</keyword>
<dbReference type="EMBL" id="KP294352">
    <property type="protein sequence ID" value="AKJ20473.1"/>
    <property type="molecule type" value="Genomic_DNA"/>
</dbReference>
<keyword evidence="8" id="KW-1185">Reference proteome</keyword>
<accession>A0A0G3B319</accession>
<evidence type="ECO:0000259" key="5">
    <source>
        <dbReference type="Pfam" id="PF01494"/>
    </source>
</evidence>
<feature type="domain" description="FAD-binding" evidence="5">
    <location>
        <begin position="7"/>
        <end position="345"/>
    </location>
</feature>
<evidence type="ECO:0000256" key="3">
    <source>
        <dbReference type="ARBA" id="ARBA00022630"/>
    </source>
</evidence>
<dbReference type="GO" id="GO:0071949">
    <property type="term" value="F:FAD binding"/>
    <property type="evidence" value="ECO:0007669"/>
    <property type="project" value="InterPro"/>
</dbReference>
<sequence length="504" mass="54444">MAKDFTADVLVCGAGAAGLTLALDLARRGVSFRVINKSPEPFHGSRGKGIQPRTQEVFEDLGILDKVVAAGGLYPMMRVYGADGGFADKELGESTTPTAAEPYHIPLMIPQSKTEAIMRDRLAELGAEVQFGQELVGFKQDDEGVIAQISGPEGVETQRFRYLIGADGGRSFVRKVLGFDFPGKTLGVRAMVADVSLTGLSRERWHQFNDGDMQRMINICPLGGTELFQIQAPVAPEGPVDLSVEALQRMIADRTGREDIHLHEVHWASAYAMNARLAERYRDGRVFLIGDAAHIHPPTGGQGLNTSVQDAYNLGWKLAAVLNGASEDLLDSYEQERRPVAAEVLGLSTRLLDASQRGEVRRGREVSQLDIGYPGTTISLQSAARAEGLQVGDRAPDAPILGAAGQPTRLFQLLCGPHWTLLIHGDIPFAARKGLHIHRLGERGDIKDAGNHLHEAYGLAKGEYALIRPDGYIAAISLLDPQGAARLDGFLNFMGLAATAEGFR</sequence>
<dbReference type="NCBIfam" id="NF004832">
    <property type="entry name" value="PRK06184.1"/>
    <property type="match status" value="1"/>
</dbReference>
<evidence type="ECO:0000256" key="2">
    <source>
        <dbReference type="ARBA" id="ARBA00007801"/>
    </source>
</evidence>
<dbReference type="InterPro" id="IPR036249">
    <property type="entry name" value="Thioredoxin-like_sf"/>
</dbReference>